<evidence type="ECO:0000313" key="1">
    <source>
        <dbReference type="EMBL" id="MPC98599.1"/>
    </source>
</evidence>
<sequence length="63" mass="6988">MTSTTLHSLKSAQYSSTMHQGYCAQYHTAPDHPTKLQDSSQLYASRICGTHDTVHSDAYLTVN</sequence>
<comment type="caution">
    <text evidence="1">The sequence shown here is derived from an EMBL/GenBank/DDBJ whole genome shotgun (WGS) entry which is preliminary data.</text>
</comment>
<reference evidence="1 2" key="1">
    <citation type="submission" date="2019-05" db="EMBL/GenBank/DDBJ databases">
        <title>Another draft genome of Portunus trituberculatus and its Hox gene families provides insights of decapod evolution.</title>
        <authorList>
            <person name="Jeong J.-H."/>
            <person name="Song I."/>
            <person name="Kim S."/>
            <person name="Choi T."/>
            <person name="Kim D."/>
            <person name="Ryu S."/>
            <person name="Kim W."/>
        </authorList>
    </citation>
    <scope>NUCLEOTIDE SEQUENCE [LARGE SCALE GENOMIC DNA]</scope>
    <source>
        <tissue evidence="1">Muscle</tissue>
    </source>
</reference>
<name>A0A5B7JUY4_PORTR</name>
<keyword evidence="2" id="KW-1185">Reference proteome</keyword>
<gene>
    <name evidence="1" type="ORF">E2C01_093973</name>
</gene>
<dbReference type="AlphaFoldDB" id="A0A5B7JUY4"/>
<evidence type="ECO:0000313" key="2">
    <source>
        <dbReference type="Proteomes" id="UP000324222"/>
    </source>
</evidence>
<proteinExistence type="predicted"/>
<dbReference type="EMBL" id="VSRR010114784">
    <property type="protein sequence ID" value="MPC98599.1"/>
    <property type="molecule type" value="Genomic_DNA"/>
</dbReference>
<dbReference type="Proteomes" id="UP000324222">
    <property type="component" value="Unassembled WGS sequence"/>
</dbReference>
<organism evidence="1 2">
    <name type="scientific">Portunus trituberculatus</name>
    <name type="common">Swimming crab</name>
    <name type="synonym">Neptunus trituberculatus</name>
    <dbReference type="NCBI Taxonomy" id="210409"/>
    <lineage>
        <taxon>Eukaryota</taxon>
        <taxon>Metazoa</taxon>
        <taxon>Ecdysozoa</taxon>
        <taxon>Arthropoda</taxon>
        <taxon>Crustacea</taxon>
        <taxon>Multicrustacea</taxon>
        <taxon>Malacostraca</taxon>
        <taxon>Eumalacostraca</taxon>
        <taxon>Eucarida</taxon>
        <taxon>Decapoda</taxon>
        <taxon>Pleocyemata</taxon>
        <taxon>Brachyura</taxon>
        <taxon>Eubrachyura</taxon>
        <taxon>Portunoidea</taxon>
        <taxon>Portunidae</taxon>
        <taxon>Portuninae</taxon>
        <taxon>Portunus</taxon>
    </lineage>
</organism>
<accession>A0A5B7JUY4</accession>
<protein>
    <submittedName>
        <fullName evidence="1">Uncharacterized protein</fullName>
    </submittedName>
</protein>